<proteinExistence type="predicted"/>
<name>A0A382P8W5_9ZZZZ</name>
<reference evidence="1" key="1">
    <citation type="submission" date="2018-05" db="EMBL/GenBank/DDBJ databases">
        <authorList>
            <person name="Lanie J.A."/>
            <person name="Ng W.-L."/>
            <person name="Kazmierczak K.M."/>
            <person name="Andrzejewski T.M."/>
            <person name="Davidsen T.M."/>
            <person name="Wayne K.J."/>
            <person name="Tettelin H."/>
            <person name="Glass J.I."/>
            <person name="Rusch D."/>
            <person name="Podicherti R."/>
            <person name="Tsui H.-C.T."/>
            <person name="Winkler M.E."/>
        </authorList>
    </citation>
    <scope>NUCLEOTIDE SEQUENCE</scope>
</reference>
<feature type="non-terminal residue" evidence="1">
    <location>
        <position position="1"/>
    </location>
</feature>
<dbReference type="EMBL" id="UINC01105710">
    <property type="protein sequence ID" value="SVC69854.1"/>
    <property type="molecule type" value="Genomic_DNA"/>
</dbReference>
<sequence length="31" mass="3620">ISLKGSRTPVSSVRGGEHYDFKRKLLSKYFY</sequence>
<organism evidence="1">
    <name type="scientific">marine metagenome</name>
    <dbReference type="NCBI Taxonomy" id="408172"/>
    <lineage>
        <taxon>unclassified sequences</taxon>
        <taxon>metagenomes</taxon>
        <taxon>ecological metagenomes</taxon>
    </lineage>
</organism>
<accession>A0A382P8W5</accession>
<gene>
    <name evidence="1" type="ORF">METZ01_LOCUS322708</name>
</gene>
<evidence type="ECO:0000313" key="1">
    <source>
        <dbReference type="EMBL" id="SVC69854.1"/>
    </source>
</evidence>
<dbReference type="AlphaFoldDB" id="A0A382P8W5"/>
<protein>
    <submittedName>
        <fullName evidence="1">Uncharacterized protein</fullName>
    </submittedName>
</protein>